<dbReference type="CDD" id="cd23659">
    <property type="entry name" value="USP_At3g01520-like"/>
    <property type="match status" value="1"/>
</dbReference>
<dbReference type="OMA" id="LIGYDHT"/>
<dbReference type="InterPro" id="IPR014729">
    <property type="entry name" value="Rossmann-like_a/b/a_fold"/>
</dbReference>
<dbReference type="Gramene" id="Kaladp0069s0029.1.v1.1">
    <property type="protein sequence ID" value="Kaladp0069s0029.1.v1.1"/>
    <property type="gene ID" value="Kaladp0069s0029.v1.1"/>
</dbReference>
<keyword evidence="3" id="KW-1185">Reference proteome</keyword>
<dbReference type="Gene3D" id="3.40.50.620">
    <property type="entry name" value="HUPs"/>
    <property type="match status" value="1"/>
</dbReference>
<accession>A0A7N0UI94</accession>
<feature type="domain" description="UspA" evidence="1">
    <location>
        <begin position="11"/>
        <end position="157"/>
    </location>
</feature>
<sequence>MGEKNQQQQVMLFGIDEGEHSFYALEWVLDHFFAASGFNRTFHLVVAYAKPTPSTVVGLGGPGTMDIMGVVDADLKKNAQEVLEKGKQLCTSKGVENASFEVVEGDPRNVLVEGVEKHHASLLVLGSHGYGALKRAVLGSVSDYCAHHAHCSVMIVKKPKIKH</sequence>
<dbReference type="Gramene" id="Kaladp0069s0029.3.v1.1">
    <property type="protein sequence ID" value="Kaladp0069s0029.3.v1.1"/>
    <property type="gene ID" value="Kaladp0069s0029.v1.1"/>
</dbReference>
<evidence type="ECO:0000313" key="2">
    <source>
        <dbReference type="EnsemblPlants" id="Kaladp0069s0029.3.v1.1"/>
    </source>
</evidence>
<dbReference type="EnsemblPlants" id="Kaladp0069s0029.3.v1.1">
    <property type="protein sequence ID" value="Kaladp0069s0029.3.v1.1"/>
    <property type="gene ID" value="Kaladp0069s0029.v1.1"/>
</dbReference>
<dbReference type="PANTHER" id="PTHR46553">
    <property type="entry name" value="ADENINE NUCLEOTIDE ALPHA HYDROLASES-LIKE SUPERFAMILY PROTEIN"/>
    <property type="match status" value="1"/>
</dbReference>
<proteinExistence type="predicted"/>
<dbReference type="EnsemblPlants" id="Kaladp0069s0029.2.v1.1">
    <property type="protein sequence ID" value="Kaladp0069s0029.2.v1.1"/>
    <property type="gene ID" value="Kaladp0069s0029.v1.1"/>
</dbReference>
<evidence type="ECO:0000313" key="3">
    <source>
        <dbReference type="Proteomes" id="UP000594263"/>
    </source>
</evidence>
<dbReference type="Proteomes" id="UP000594263">
    <property type="component" value="Unplaced"/>
</dbReference>
<dbReference type="EnsemblPlants" id="Kaladp0069s0029.1.v1.1">
    <property type="protein sequence ID" value="Kaladp0069s0029.1.v1.1"/>
    <property type="gene ID" value="Kaladp0069s0029.v1.1"/>
</dbReference>
<dbReference type="PRINTS" id="PR01438">
    <property type="entry name" value="UNVRSLSTRESS"/>
</dbReference>
<dbReference type="SUPFAM" id="SSF52402">
    <property type="entry name" value="Adenine nucleotide alpha hydrolases-like"/>
    <property type="match status" value="1"/>
</dbReference>
<dbReference type="InterPro" id="IPR006016">
    <property type="entry name" value="UspA"/>
</dbReference>
<organism evidence="2 3">
    <name type="scientific">Kalanchoe fedtschenkoi</name>
    <name type="common">Lavender scallops</name>
    <name type="synonym">South American air plant</name>
    <dbReference type="NCBI Taxonomy" id="63787"/>
    <lineage>
        <taxon>Eukaryota</taxon>
        <taxon>Viridiplantae</taxon>
        <taxon>Streptophyta</taxon>
        <taxon>Embryophyta</taxon>
        <taxon>Tracheophyta</taxon>
        <taxon>Spermatophyta</taxon>
        <taxon>Magnoliopsida</taxon>
        <taxon>eudicotyledons</taxon>
        <taxon>Gunneridae</taxon>
        <taxon>Pentapetalae</taxon>
        <taxon>Saxifragales</taxon>
        <taxon>Crassulaceae</taxon>
        <taxon>Kalanchoe</taxon>
    </lineage>
</organism>
<dbReference type="Pfam" id="PF00582">
    <property type="entry name" value="Usp"/>
    <property type="match status" value="1"/>
</dbReference>
<reference evidence="2" key="1">
    <citation type="submission" date="2021-01" db="UniProtKB">
        <authorList>
            <consortium name="EnsemblPlants"/>
        </authorList>
    </citation>
    <scope>IDENTIFICATION</scope>
</reference>
<dbReference type="InterPro" id="IPR006015">
    <property type="entry name" value="Universal_stress_UspA"/>
</dbReference>
<dbReference type="PANTHER" id="PTHR46553:SF3">
    <property type="entry name" value="ADENINE NUCLEOTIDE ALPHA HYDROLASES-LIKE SUPERFAMILY PROTEIN"/>
    <property type="match status" value="1"/>
</dbReference>
<dbReference type="Gramene" id="Kaladp0069s0029.2.v1.1">
    <property type="protein sequence ID" value="Kaladp0069s0029.2.v1.1"/>
    <property type="gene ID" value="Kaladp0069s0029.v1.1"/>
</dbReference>
<evidence type="ECO:0000259" key="1">
    <source>
        <dbReference type="Pfam" id="PF00582"/>
    </source>
</evidence>
<dbReference type="AlphaFoldDB" id="A0A7N0UI94"/>
<name>A0A7N0UI94_KALFE</name>
<protein>
    <recommendedName>
        <fullName evidence="1">UspA domain-containing protein</fullName>
    </recommendedName>
</protein>